<keyword evidence="3" id="KW-0479">Metal-binding</keyword>
<feature type="signal peptide" evidence="10">
    <location>
        <begin position="1"/>
        <end position="20"/>
    </location>
</feature>
<dbReference type="Gene3D" id="2.60.120.200">
    <property type="match status" value="1"/>
</dbReference>
<reference evidence="13 14" key="1">
    <citation type="submission" date="2024-05" db="EMBL/GenBank/DDBJ databases">
        <authorList>
            <person name="Duchaud E."/>
        </authorList>
    </citation>
    <scope>NUCLEOTIDE SEQUENCE [LARGE SCALE GENOMIC DNA]</scope>
    <source>
        <strain evidence="13">Ena-SAMPLE-TAB-13-05-2024-13:56:06:370-140305</strain>
    </source>
</reference>
<dbReference type="PANTHER" id="PTHR47466">
    <property type="match status" value="1"/>
</dbReference>
<organism evidence="13 14">
    <name type="scientific">Tenacibaculum vairaonense</name>
    <dbReference type="NCBI Taxonomy" id="3137860"/>
    <lineage>
        <taxon>Bacteria</taxon>
        <taxon>Pseudomonadati</taxon>
        <taxon>Bacteroidota</taxon>
        <taxon>Flavobacteriia</taxon>
        <taxon>Flavobacteriales</taxon>
        <taxon>Flavobacteriaceae</taxon>
        <taxon>Tenacibaculum</taxon>
    </lineage>
</organism>
<dbReference type="Pfam" id="PF00041">
    <property type="entry name" value="fn3"/>
    <property type="match status" value="1"/>
</dbReference>
<gene>
    <name evidence="13" type="ORF">T190115A13A_50131</name>
</gene>
<dbReference type="InterPro" id="IPR026444">
    <property type="entry name" value="Secre_tail"/>
</dbReference>
<evidence type="ECO:0000256" key="7">
    <source>
        <dbReference type="ARBA" id="ARBA00023049"/>
    </source>
</evidence>
<dbReference type="Pfam" id="PF00629">
    <property type="entry name" value="MAM"/>
    <property type="match status" value="1"/>
</dbReference>
<evidence type="ECO:0000259" key="11">
    <source>
        <dbReference type="PROSITE" id="PS50060"/>
    </source>
</evidence>
<evidence type="ECO:0000313" key="13">
    <source>
        <dbReference type="EMBL" id="CAL2107889.1"/>
    </source>
</evidence>
<dbReference type="Gene3D" id="2.60.40.10">
    <property type="entry name" value="Immunoglobulins"/>
    <property type="match status" value="1"/>
</dbReference>
<name>A0ABP1FG88_9FLAO</name>
<evidence type="ECO:0000256" key="9">
    <source>
        <dbReference type="SAM" id="MobiDB-lite"/>
    </source>
</evidence>
<dbReference type="Proteomes" id="UP001497602">
    <property type="component" value="Unassembled WGS sequence"/>
</dbReference>
<proteinExistence type="inferred from homology"/>
<accession>A0ABP1FG88</accession>
<dbReference type="PANTHER" id="PTHR47466:SF1">
    <property type="entry name" value="METALLOPROTEASE MEP1 (AFU_ORTHOLOGUE AFUA_1G07730)-RELATED"/>
    <property type="match status" value="1"/>
</dbReference>
<dbReference type="InterPro" id="IPR045474">
    <property type="entry name" value="GEVED"/>
</dbReference>
<keyword evidence="2" id="KW-0645">Protease</keyword>
<dbReference type="SUPFAM" id="SSF49899">
    <property type="entry name" value="Concanavalin A-like lectins/glucanases"/>
    <property type="match status" value="1"/>
</dbReference>
<dbReference type="Gene3D" id="3.40.390.10">
    <property type="entry name" value="Collagenase (Catalytic Domain)"/>
    <property type="match status" value="1"/>
</dbReference>
<dbReference type="InterPro" id="IPR003961">
    <property type="entry name" value="FN3_dom"/>
</dbReference>
<dbReference type="Pfam" id="PF20009">
    <property type="entry name" value="GEVED"/>
    <property type="match status" value="1"/>
</dbReference>
<dbReference type="SMART" id="SM00137">
    <property type="entry name" value="MAM"/>
    <property type="match status" value="1"/>
</dbReference>
<dbReference type="InterPro" id="IPR013783">
    <property type="entry name" value="Ig-like_fold"/>
</dbReference>
<dbReference type="InterPro" id="IPR008754">
    <property type="entry name" value="Peptidase_M43"/>
</dbReference>
<dbReference type="InterPro" id="IPR013320">
    <property type="entry name" value="ConA-like_dom_sf"/>
</dbReference>
<evidence type="ECO:0000256" key="8">
    <source>
        <dbReference type="ARBA" id="ARBA00023157"/>
    </source>
</evidence>
<evidence type="ECO:0000256" key="1">
    <source>
        <dbReference type="ARBA" id="ARBA00008721"/>
    </source>
</evidence>
<evidence type="ECO:0000256" key="6">
    <source>
        <dbReference type="ARBA" id="ARBA00022833"/>
    </source>
</evidence>
<comment type="similarity">
    <text evidence="1">Belongs to the peptidase M43B family.</text>
</comment>
<evidence type="ECO:0000259" key="12">
    <source>
        <dbReference type="PROSITE" id="PS50853"/>
    </source>
</evidence>
<feature type="domain" description="Fibronectin type-III" evidence="12">
    <location>
        <begin position="515"/>
        <end position="600"/>
    </location>
</feature>
<dbReference type="PROSITE" id="PS50853">
    <property type="entry name" value="FN3"/>
    <property type="match status" value="1"/>
</dbReference>
<dbReference type="Pfam" id="PF05572">
    <property type="entry name" value="Peptidase_M43"/>
    <property type="match status" value="1"/>
</dbReference>
<dbReference type="RefSeq" id="WP_348703131.1">
    <property type="nucleotide sequence ID" value="NZ_CAXIYA010000011.1"/>
</dbReference>
<protein>
    <submittedName>
        <fullName evidence="13">Secreted protein (Por secretion system target)</fullName>
    </submittedName>
</protein>
<dbReference type="InterPro" id="IPR036116">
    <property type="entry name" value="FN3_sf"/>
</dbReference>
<evidence type="ECO:0000256" key="4">
    <source>
        <dbReference type="ARBA" id="ARBA00022729"/>
    </source>
</evidence>
<dbReference type="SMART" id="SM00060">
    <property type="entry name" value="FN3"/>
    <property type="match status" value="1"/>
</dbReference>
<evidence type="ECO:0000256" key="2">
    <source>
        <dbReference type="ARBA" id="ARBA00022670"/>
    </source>
</evidence>
<evidence type="ECO:0000256" key="3">
    <source>
        <dbReference type="ARBA" id="ARBA00022723"/>
    </source>
</evidence>
<keyword evidence="6" id="KW-0862">Zinc</keyword>
<dbReference type="SUPFAM" id="SSF49265">
    <property type="entry name" value="Fibronectin type III"/>
    <property type="match status" value="1"/>
</dbReference>
<dbReference type="CDD" id="cd04275">
    <property type="entry name" value="ZnMc_pappalysin_like"/>
    <property type="match status" value="1"/>
</dbReference>
<comment type="caution">
    <text evidence="13">The sequence shown here is derived from an EMBL/GenBank/DDBJ whole genome shotgun (WGS) entry which is preliminary data.</text>
</comment>
<feature type="region of interest" description="Disordered" evidence="9">
    <location>
        <begin position="370"/>
        <end position="389"/>
    </location>
</feature>
<evidence type="ECO:0000313" key="14">
    <source>
        <dbReference type="Proteomes" id="UP001497602"/>
    </source>
</evidence>
<dbReference type="EMBL" id="CAXJRC010000042">
    <property type="protein sequence ID" value="CAL2107889.1"/>
    <property type="molecule type" value="Genomic_DNA"/>
</dbReference>
<dbReference type="SUPFAM" id="SSF55486">
    <property type="entry name" value="Metalloproteases ('zincins'), catalytic domain"/>
    <property type="match status" value="1"/>
</dbReference>
<feature type="chain" id="PRO_5046295565" evidence="10">
    <location>
        <begin position="21"/>
        <end position="840"/>
    </location>
</feature>
<dbReference type="NCBIfam" id="TIGR04183">
    <property type="entry name" value="Por_Secre_tail"/>
    <property type="match status" value="1"/>
</dbReference>
<dbReference type="Pfam" id="PF18962">
    <property type="entry name" value="Por_Secre_tail"/>
    <property type="match status" value="1"/>
</dbReference>
<dbReference type="PROSITE" id="PS50060">
    <property type="entry name" value="MAM_2"/>
    <property type="match status" value="1"/>
</dbReference>
<keyword evidence="8" id="KW-1015">Disulfide bond</keyword>
<feature type="domain" description="MAM" evidence="11">
    <location>
        <begin position="355"/>
        <end position="510"/>
    </location>
</feature>
<evidence type="ECO:0000256" key="5">
    <source>
        <dbReference type="ARBA" id="ARBA00022801"/>
    </source>
</evidence>
<dbReference type="InterPro" id="IPR000998">
    <property type="entry name" value="MAM_dom"/>
</dbReference>
<evidence type="ECO:0000256" key="10">
    <source>
        <dbReference type="SAM" id="SignalP"/>
    </source>
</evidence>
<keyword evidence="4 10" id="KW-0732">Signal</keyword>
<keyword evidence="5" id="KW-0378">Hydrolase</keyword>
<keyword evidence="14" id="KW-1185">Reference proteome</keyword>
<sequence>MKYKITLALLCSFFTALTFSQQKTTKVKRDCNVMELLEMKMAKNPNIAKRMNEMEAFTQRRIEQMAKNHSKISGDVIQIPVVVHVLYTNSTNNISNAQIQSQLDVLNADFRRTNADRTNKWSQAADTKIEFYLAEIDPNGNATTGITRTQVSKATWDLQNSSTSDDMKRSSKGGVDPWNTSEYLNMWIVDKLTRGTRTILGFAQFPWDTDKSTDGVVMADQYFGTTGTALAPFDGGRTTTHEVGHYLGLRHIWGDGPCGSDDFVADTPESDAPNYGCETGHTSCGSEDMVQNYMDYSDDSCMNLFTLGQKNRMHTYLNEGGARRALALSDKTGNTTPPSSSCSSTINSFPYKEGFESGLGAWTQASGDDFDWSRQSGETRSGSTGPTSASAGSYYMYTESSSPNYPAKTAIFNGPCFDLAGVSNPRMSFKYHMYGAAMGTLKLEAKEEGASGWTTIWSKTGNQGNSWSTAEVNLTAKKVQLRFHMTTSTSYTSDAAIDAITISAGSSADTQAPSVPTNLSVSNVAQTTLTLNWNASSDNLGVTGYDVYQGTTKLGTTTNTSVNITELSAGTSYIFSVRAKDAAGNISASSTAVNVTTLSNAISYCSSQGNRSTHEWIDNVELGGMKNATGDNGGYEDFTSKVATLVQGSSNEMIVSAGFKSTAYTEHWAVWIDFNQNGTFETSEKVVSGSSSSANNLRATVDVPAGANLGQTRMRVSMKYNSAQTSCETFDDGEVEDYSVNIVANSSRTTVVAENSNAELLGNEEVVAIVAYPNPARNYVSVRLASKAANVSYKIVNTLGSVVKTGTDLNNINISKINAGVYLLKVNDGQKTITIKLIKQ</sequence>
<dbReference type="InterPro" id="IPR024079">
    <property type="entry name" value="MetalloPept_cat_dom_sf"/>
</dbReference>
<keyword evidence="7" id="KW-0482">Metalloprotease</keyword>
<dbReference type="CDD" id="cd06263">
    <property type="entry name" value="MAM"/>
    <property type="match status" value="1"/>
</dbReference>
<dbReference type="CDD" id="cd00063">
    <property type="entry name" value="FN3"/>
    <property type="match status" value="1"/>
</dbReference>